<feature type="region of interest" description="Disordered" evidence="1">
    <location>
        <begin position="1831"/>
        <end position="1874"/>
    </location>
</feature>
<feature type="compositionally biased region" description="Low complexity" evidence="1">
    <location>
        <begin position="1900"/>
        <end position="1914"/>
    </location>
</feature>
<proteinExistence type="predicted"/>
<feature type="region of interest" description="Disordered" evidence="1">
    <location>
        <begin position="872"/>
        <end position="895"/>
    </location>
</feature>
<feature type="compositionally biased region" description="Basic and acidic residues" evidence="1">
    <location>
        <begin position="89"/>
        <end position="105"/>
    </location>
</feature>
<name>A0A9P5VPZ2_9FUNG</name>
<evidence type="ECO:0000256" key="1">
    <source>
        <dbReference type="SAM" id="MobiDB-lite"/>
    </source>
</evidence>
<sequence length="1970" mass="209616">MSSNDTGQKSQKAEKTASGRGGNGRDSNMQSEHRMETSRSSPLRAAPLRPEGTEFNVAGNDYGGARQKIPSSESTSVDNKGIPLPLDKAVVDEITADRKEKKQTAKDSGAPTTVLSSMGGGHTAASTLADFGGAGGKKASGDDLPRRYQQSTEALPKSLRIHAFETPSQSHDTKVSGGQERLHVKSKVPVQSLDDVDDDTTPQLHSLSQQFFAKSSSHSHEPSAHHSTAAPIHYSAMPPVHHAPPAHHSAPEHHFPAEHITPSIQAGAAVRHASTHASTVESTDPMHRAHAAPIYHAPTQIETIHMPHHGPAHAPAHFPAYAPTDHHTHIETIHEAYHPEEAHKKKAAPAHEVSNDYPVVALGKSHDEPIRSQYNDLAPVKSQTDGAGLNAASFPSFARPDASTPVHDHDTAEPSHISAAMHKGPIHAPAAELHPNMAHVHAQQLPTHTYKPNKRSKRARKAAKKQEAARSLGVLGSISEALVGRRKNTVSTPVMRLNEIFGEAEGPITHDAPTHAHGTAQGANIVAPAAAVAAGLGGIRNLLGAIHMPAIISRHPPDNAHHDDSKMVSDSAHSTHVVGHMQHRHTPSKAVALKTPKINLSLFPEEDASYPRGDASKHENPARPKSIVDVTEIHYQLPSHVPAHVPIHSARVPATVVQAPAVHTYPVPEPLRHAPLGRMHLDLHTHQAPNQPAGSAQSVHGAGHKHSNAAALKKPKANLNAFLEEQADYPRGDDEHHENNPSRPLHTPVEVHEALGHMYSDLHTHQAPNQPAFSAQSAHGASVVHNIHPQHKHSYAAAIKKPKVKLNAFLEEQADYPRGDKHHENKPSHPLHTPIEVHEIQLPAAMPRKVPRQRKNSKAAALKKAMVPVGAFPEEEPTYPRGDGTHHENTPSRPMHTPLEVQEVQLDAAHLHSHHDLHPTMGETAAAAVSHGLENIKAMLGGIHMPAISNPEAQATLASLGAATAVHAAASHKDDHKIRHQGASLPLMYGTPVHADTAHTPAKPAHVEHHDSRLTHAAAATPLSHVSHKAPAVVPVYIAEPVVQVHSQHPLQPTHAPAQDLAPVKASSASTQHNIAFGEHHRRRMEFHGAIDDDENYFSADDIKSPDTTSASKLKPGADPLIRWHNAPVSVIPPSDNAIKASSVHVVAPVYGQHASAPVASPQHYSRSAAPVIAAAAAIPIAGAIRHAEARVPAVHQAERPAAPVPVSAARIPIARPPVEMVAPVTIRKTATATNAPLVPKAPDAQLPNRSHIAPAIQHAPSVPAAHTTDALGHAHHAAAHLMGAAAASVKPDEVIVMESAMPRYKEAPKPDHAHHIPLSAVAPMIPIKTASAQAPHAQASVPAPAVAIKSTTTTAATPIAAPLDAKPKAEISDVKHKSGMTHNLSHVAAPVTATVATAANVYNAHNNLDAPVQTTHTIKPELKLHENDMIKPTPLSAARPVIPTSTETEHHSAKVASAPRPIIPQKEIDTIRTTTTLHDDHHPTSKPVAIEAKTALPEAKDVPVLETKTVVAPAVAAAVAPPIAANAIKTTTTTTTYDDPIVKPAEVKIAKPVVETAEPVVVAQAVQHEAPVLAKTTHTLTTTPAPIPIPVAGQETPAVTRSTYTAPIAIPVPITKHEETTVTANTKPAPVPTVRPVVAAAVAAPVAAAAVHHHTAAPIETKTTPNTVSTTETPTVSSAQQIQQQYQQSHQTAASSSSNTRHVDVPIEAASSSTQTTATRQVEMPIQMQHTTPASSSSNTVIPPPGYSGTIPTVNEGETVMWVKKVCTTHDYYDPEDEDGIDELGYRKDRDVSRYMPGVHFHQSNTNNVDHVVGVNAQSQPMMQTTAQYPMQPSLAQAQSQTTNAQSQQRAQAANAQAQSQSQSQSQMTNAQFQQHVQANDAYAQTLSPTQGQPLSPTQAQNQAQARRASQPQVHPNNPQTRRASQATFQQHLKDYRRRSSGTAANSSQNTGAGKNTSINNKQQRQAAQ</sequence>
<keyword evidence="3" id="KW-1185">Reference proteome</keyword>
<feature type="region of interest" description="Disordered" evidence="1">
    <location>
        <begin position="1731"/>
        <end position="1754"/>
    </location>
</feature>
<feature type="compositionally biased region" description="Polar residues" evidence="1">
    <location>
        <begin position="1731"/>
        <end position="1742"/>
    </location>
</feature>
<dbReference type="Proteomes" id="UP000696485">
    <property type="component" value="Unassembled WGS sequence"/>
</dbReference>
<dbReference type="EMBL" id="JAAAUY010000053">
    <property type="protein sequence ID" value="KAF9336608.1"/>
    <property type="molecule type" value="Genomic_DNA"/>
</dbReference>
<feature type="region of interest" description="Disordered" evidence="1">
    <location>
        <begin position="689"/>
        <end position="710"/>
    </location>
</feature>
<feature type="region of interest" description="Disordered" evidence="1">
    <location>
        <begin position="1888"/>
        <end position="1970"/>
    </location>
</feature>
<feature type="region of interest" description="Disordered" evidence="1">
    <location>
        <begin position="235"/>
        <end position="254"/>
    </location>
</feature>
<gene>
    <name evidence="2" type="ORF">BG006_008072</name>
</gene>
<feature type="compositionally biased region" description="Polar residues" evidence="1">
    <location>
        <begin position="1942"/>
        <end position="1970"/>
    </location>
</feature>
<organism evidence="2 3">
    <name type="scientific">Podila minutissima</name>
    <dbReference type="NCBI Taxonomy" id="64525"/>
    <lineage>
        <taxon>Eukaryota</taxon>
        <taxon>Fungi</taxon>
        <taxon>Fungi incertae sedis</taxon>
        <taxon>Mucoromycota</taxon>
        <taxon>Mortierellomycotina</taxon>
        <taxon>Mortierellomycetes</taxon>
        <taxon>Mortierellales</taxon>
        <taxon>Mortierellaceae</taxon>
        <taxon>Podila</taxon>
    </lineage>
</organism>
<feature type="compositionally biased region" description="Polar residues" evidence="1">
    <location>
        <begin position="1888"/>
        <end position="1899"/>
    </location>
</feature>
<feature type="region of interest" description="Disordered" evidence="1">
    <location>
        <begin position="381"/>
        <end position="415"/>
    </location>
</feature>
<feature type="compositionally biased region" description="Low complexity" evidence="1">
    <location>
        <begin position="1656"/>
        <end position="1699"/>
    </location>
</feature>
<comment type="caution">
    <text evidence="2">The sequence shown here is derived from an EMBL/GenBank/DDBJ whole genome shotgun (WGS) entry which is preliminary data.</text>
</comment>
<feature type="compositionally biased region" description="Polar residues" evidence="1">
    <location>
        <begin position="69"/>
        <end position="78"/>
    </location>
</feature>
<feature type="compositionally biased region" description="Polar residues" evidence="1">
    <location>
        <begin position="1"/>
        <end position="10"/>
    </location>
</feature>
<feature type="compositionally biased region" description="Polar residues" evidence="1">
    <location>
        <begin position="689"/>
        <end position="698"/>
    </location>
</feature>
<feature type="region of interest" description="Disordered" evidence="1">
    <location>
        <begin position="1"/>
        <end position="150"/>
    </location>
</feature>
<feature type="region of interest" description="Disordered" evidence="1">
    <location>
        <begin position="164"/>
        <end position="202"/>
    </location>
</feature>
<feature type="compositionally biased region" description="Low complexity" evidence="1">
    <location>
        <begin position="1837"/>
        <end position="1873"/>
    </location>
</feature>
<feature type="compositionally biased region" description="Polar residues" evidence="1">
    <location>
        <begin position="1915"/>
        <end position="1932"/>
    </location>
</feature>
<feature type="region of interest" description="Disordered" evidence="1">
    <location>
        <begin position="1656"/>
        <end position="1702"/>
    </location>
</feature>
<protein>
    <submittedName>
        <fullName evidence="2">Uncharacterized protein</fullName>
    </submittedName>
</protein>
<evidence type="ECO:0000313" key="2">
    <source>
        <dbReference type="EMBL" id="KAF9336608.1"/>
    </source>
</evidence>
<evidence type="ECO:0000313" key="3">
    <source>
        <dbReference type="Proteomes" id="UP000696485"/>
    </source>
</evidence>
<reference evidence="2" key="1">
    <citation type="journal article" date="2020" name="Fungal Divers.">
        <title>Resolving the Mortierellaceae phylogeny through synthesis of multi-gene phylogenetics and phylogenomics.</title>
        <authorList>
            <person name="Vandepol N."/>
            <person name="Liber J."/>
            <person name="Desiro A."/>
            <person name="Na H."/>
            <person name="Kennedy M."/>
            <person name="Barry K."/>
            <person name="Grigoriev I.V."/>
            <person name="Miller A.N."/>
            <person name="O'Donnell K."/>
            <person name="Stajich J.E."/>
            <person name="Bonito G."/>
        </authorList>
    </citation>
    <scope>NUCLEOTIDE SEQUENCE</scope>
    <source>
        <strain evidence="2">NVP1</strain>
    </source>
</reference>
<accession>A0A9P5VPZ2</accession>